<gene>
    <name evidence="1" type="ORF">GNI_170790</name>
</gene>
<reference evidence="1" key="1">
    <citation type="submission" date="2013-12" db="EMBL/GenBank/DDBJ databases">
        <authorList>
            <person name="Omoto C.K."/>
            <person name="Sibley D."/>
            <person name="Venepally P."/>
            <person name="Hadjithomas M."/>
            <person name="Karamycheva S."/>
            <person name="Brunk B."/>
            <person name="Roos D."/>
            <person name="Caler E."/>
            <person name="Lorenzi H."/>
        </authorList>
    </citation>
    <scope>NUCLEOTIDE SEQUENCE</scope>
</reference>
<dbReference type="RefSeq" id="XP_011133297.1">
    <property type="nucleotide sequence ID" value="XM_011134995.1"/>
</dbReference>
<proteinExistence type="predicted"/>
<protein>
    <submittedName>
        <fullName evidence="1">Uncharacterized protein</fullName>
    </submittedName>
</protein>
<dbReference type="GeneID" id="22915840"/>
<organism evidence="1 2">
    <name type="scientific">Gregarina niphandrodes</name>
    <name type="common">Septate eugregarine</name>
    <dbReference type="NCBI Taxonomy" id="110365"/>
    <lineage>
        <taxon>Eukaryota</taxon>
        <taxon>Sar</taxon>
        <taxon>Alveolata</taxon>
        <taxon>Apicomplexa</taxon>
        <taxon>Conoidasida</taxon>
        <taxon>Gregarinasina</taxon>
        <taxon>Eugregarinorida</taxon>
        <taxon>Gregarinidae</taxon>
        <taxon>Gregarina</taxon>
    </lineage>
</organism>
<comment type="caution">
    <text evidence="1">The sequence shown here is derived from an EMBL/GenBank/DDBJ whole genome shotgun (WGS) entry which is preliminary data.</text>
</comment>
<dbReference type="VEuPathDB" id="CryptoDB:GNI_170790"/>
<dbReference type="Proteomes" id="UP000019763">
    <property type="component" value="Unassembled WGS sequence"/>
</dbReference>
<dbReference type="AlphaFoldDB" id="A0A023AYW7"/>
<accession>A0A023AYW7</accession>
<dbReference type="EMBL" id="AFNH02001280">
    <property type="protein sequence ID" value="EZG43470.1"/>
    <property type="molecule type" value="Genomic_DNA"/>
</dbReference>
<keyword evidence="2" id="KW-1185">Reference proteome</keyword>
<evidence type="ECO:0000313" key="1">
    <source>
        <dbReference type="EMBL" id="EZG43470.1"/>
    </source>
</evidence>
<sequence>MTRGVRSEQESVQVVSAVALAVFSIEAPHTHMRMQLFTNSELETLILAGRSSRFTSVTPEMMCSEERDDVPWVHDILRTTNVIELASKTGNKEGVRRECAGIDGFCQIHPGDIRNSEGIALSSMTIKRGEFNEFLVDLHFQGSGGFVAPKTRPSPAHKSAEFFSDVSDDFSRSASQAAAGISRVSNHVKKYFSWGKQRK</sequence>
<evidence type="ECO:0000313" key="2">
    <source>
        <dbReference type="Proteomes" id="UP000019763"/>
    </source>
</evidence>
<name>A0A023AYW7_GRENI</name>